<evidence type="ECO:0000313" key="3">
    <source>
        <dbReference type="Proteomes" id="UP001157160"/>
    </source>
</evidence>
<organism evidence="2 3">
    <name type="scientific">Arenivirga flava</name>
    <dbReference type="NCBI Taxonomy" id="1930060"/>
    <lineage>
        <taxon>Bacteria</taxon>
        <taxon>Bacillati</taxon>
        <taxon>Actinomycetota</taxon>
        <taxon>Actinomycetes</taxon>
        <taxon>Micrococcales</taxon>
        <taxon>Microbacteriaceae</taxon>
        <taxon>Arenivirga</taxon>
    </lineage>
</organism>
<evidence type="ECO:0000259" key="1">
    <source>
        <dbReference type="Pfam" id="PF00144"/>
    </source>
</evidence>
<dbReference type="InterPro" id="IPR001466">
    <property type="entry name" value="Beta-lactam-related"/>
</dbReference>
<dbReference type="Proteomes" id="UP001157160">
    <property type="component" value="Unassembled WGS sequence"/>
</dbReference>
<dbReference type="PANTHER" id="PTHR43283">
    <property type="entry name" value="BETA-LACTAMASE-RELATED"/>
    <property type="match status" value="1"/>
</dbReference>
<evidence type="ECO:0000313" key="2">
    <source>
        <dbReference type="EMBL" id="GMA28691.1"/>
    </source>
</evidence>
<gene>
    <name evidence="2" type="ORF">GCM10025874_19440</name>
</gene>
<dbReference type="PANTHER" id="PTHR43283:SF7">
    <property type="entry name" value="BETA-LACTAMASE-RELATED DOMAIN-CONTAINING PROTEIN"/>
    <property type="match status" value="1"/>
</dbReference>
<keyword evidence="3" id="KW-1185">Reference proteome</keyword>
<sequence length="290" mass="31019">MHRAADLRDRLVQQIESQGFGAHGVHVLVGEQSAEHHWRTPERRDIHSVAKGVCVLAAGIAADAGLVDLDEPIGRSLAAAGLDDRLGEGVAELGLRRLLNMTSGIDLPWTPTLLSDWPDLAREFLGRPSRGAVFQYSNASTYTAMRLLGLAVGDVGEYVDRVLLAPLGIRGARWERCPNGYIAGGGGLALSTGELARIGRLIRDGGSWNGERLVSARWPAAMHGEWVAAGESPGYRRYALAGWDGFGGTWRLHGAYGQLQIHRGGTVVTITADDHAGADPIARWVAAALD</sequence>
<dbReference type="SUPFAM" id="SSF56601">
    <property type="entry name" value="beta-lactamase/transpeptidase-like"/>
    <property type="match status" value="1"/>
</dbReference>
<dbReference type="Gene3D" id="3.40.710.10">
    <property type="entry name" value="DD-peptidase/beta-lactamase superfamily"/>
    <property type="match status" value="1"/>
</dbReference>
<comment type="caution">
    <text evidence="2">The sequence shown here is derived from an EMBL/GenBank/DDBJ whole genome shotgun (WGS) entry which is preliminary data.</text>
</comment>
<dbReference type="Pfam" id="PF00144">
    <property type="entry name" value="Beta-lactamase"/>
    <property type="match status" value="1"/>
</dbReference>
<dbReference type="AlphaFoldDB" id="A0AA37UK17"/>
<proteinExistence type="predicted"/>
<accession>A0AA37UK17</accession>
<protein>
    <submittedName>
        <fullName evidence="2">Penicillin-binding protein</fullName>
    </submittedName>
</protein>
<name>A0AA37UK17_9MICO</name>
<dbReference type="EMBL" id="BSUL01000001">
    <property type="protein sequence ID" value="GMA28691.1"/>
    <property type="molecule type" value="Genomic_DNA"/>
</dbReference>
<dbReference type="RefSeq" id="WP_284232091.1">
    <property type="nucleotide sequence ID" value="NZ_BSUL01000001.1"/>
</dbReference>
<feature type="domain" description="Beta-lactamase-related" evidence="1">
    <location>
        <begin position="22"/>
        <end position="262"/>
    </location>
</feature>
<dbReference type="InterPro" id="IPR012338">
    <property type="entry name" value="Beta-lactam/transpept-like"/>
</dbReference>
<dbReference type="InterPro" id="IPR050789">
    <property type="entry name" value="Diverse_Enzym_Activities"/>
</dbReference>
<reference evidence="2 3" key="1">
    <citation type="journal article" date="2014" name="Int. J. Syst. Evol. Microbiol.">
        <title>Complete genome sequence of Corynebacterium casei LMG S-19264T (=DSM 44701T), isolated from a smear-ripened cheese.</title>
        <authorList>
            <consortium name="US DOE Joint Genome Institute (JGI-PGF)"/>
            <person name="Walter F."/>
            <person name="Albersmeier A."/>
            <person name="Kalinowski J."/>
            <person name="Ruckert C."/>
        </authorList>
    </citation>
    <scope>NUCLEOTIDE SEQUENCE [LARGE SCALE GENOMIC DNA]</scope>
    <source>
        <strain evidence="2 3">NBRC 112289</strain>
    </source>
</reference>